<protein>
    <submittedName>
        <fullName evidence="3">Uncharacterized protein</fullName>
    </submittedName>
</protein>
<evidence type="ECO:0000313" key="3">
    <source>
        <dbReference type="EMBL" id="UBR58463.1"/>
    </source>
</evidence>
<proteinExistence type="predicted"/>
<feature type="coiled-coil region" evidence="1">
    <location>
        <begin position="416"/>
        <end position="450"/>
    </location>
</feature>
<reference evidence="3" key="1">
    <citation type="submission" date="2021-07" db="EMBL/GenBank/DDBJ databases">
        <authorList>
            <person name="Wu X."/>
            <person name="Li Y."/>
        </authorList>
    </citation>
    <scope>NUCLEOTIDE SEQUENCE</scope>
    <source>
        <strain evidence="3">ZJ-2H</strain>
    </source>
</reference>
<feature type="compositionally biased region" description="Low complexity" evidence="2">
    <location>
        <begin position="17"/>
        <end position="32"/>
    </location>
</feature>
<sequence length="539" mass="59789">MILKTLFSKLKRKIKTTKMSDSSSASTSTDATQKPKSPIAGANRPLSPSGGDEDYWPGKPTDFKWENVEMIDLTTLEAVLKAVSIKMVERCFTNTSEGTTIFFPLENGDKAYRVLGAVLMITDLKLTKDQKSLRQVVADQMWKAGAFGSPFKNAVTTKSMGQPRRSVHIGKSVAPTLKSAVAAKEYSRLAGTIRTKQAPWCDFYANIMHAFQQLCPASTKLGRQRMATISSVICAIHASGTEAFGFDDLRNIPASYKNKDSEKLKTFFLTSPAWVDCFAGGVSSAKTKIDYDTDERIPIQMESLSEALKQTDVVDKLDPYFLAGVCWAVVTEESDENEIPKESEMLDRVLKISREEVARRSRLTCLHTDYDQLKEEIRSLTEKVASVEAKHVEDLSIKDATIDGLQNGNVALQTQVTTLEGEKSVLTTQKAELETQVSNLTGEVNALKHLESKGATDRWTLKWFKRVLGFSEDKDKWGWGDIILSPVLTLVLCIGIVVNGALICAEIVLDLPLKWASTALTKGWNWCKSFFVKKEVIVL</sequence>
<accession>A0A8K1HU55</accession>
<feature type="region of interest" description="Disordered" evidence="2">
    <location>
        <begin position="14"/>
        <end position="58"/>
    </location>
</feature>
<evidence type="ECO:0000256" key="1">
    <source>
        <dbReference type="SAM" id="Coils"/>
    </source>
</evidence>
<organism evidence="3">
    <name type="scientific">Rhizoctonia solani fusarivirus 4</name>
    <dbReference type="NCBI Taxonomy" id="2870617"/>
    <lineage>
        <taxon>Viruses</taxon>
        <taxon>Riboviria</taxon>
        <taxon>Orthornavirae</taxon>
        <taxon>Pisuviricota</taxon>
        <taxon>Duplopiviricetes</taxon>
        <taxon>Durnavirales</taxon>
        <taxon>Fusariviridae</taxon>
    </lineage>
</organism>
<name>A0A8K1HU55_9VIRU</name>
<keyword evidence="1" id="KW-0175">Coiled coil</keyword>
<evidence type="ECO:0000256" key="2">
    <source>
        <dbReference type="SAM" id="MobiDB-lite"/>
    </source>
</evidence>
<dbReference type="EMBL" id="MZ636366">
    <property type="protein sequence ID" value="UBR58463.1"/>
    <property type="molecule type" value="Genomic_RNA"/>
</dbReference>
<feature type="coiled-coil region" evidence="1">
    <location>
        <begin position="363"/>
        <end position="390"/>
    </location>
</feature>